<evidence type="ECO:0000313" key="3">
    <source>
        <dbReference type="EMBL" id="KWV59019.1"/>
    </source>
</evidence>
<dbReference type="EMBL" id="LNCU01000034">
    <property type="protein sequence ID" value="KWV59019.1"/>
    <property type="molecule type" value="Genomic_DNA"/>
</dbReference>
<dbReference type="PANTHER" id="PTHR42941:SF1">
    <property type="entry name" value="SLL1037 PROTEIN"/>
    <property type="match status" value="1"/>
</dbReference>
<sequence>MNKCVGSRTLLVFAALSAFLAVQPALVGAQTKHVRTQSADAQRHRSPRQSQQTGTAKPIETINAWTVGLAGGLLDGAPIRFATEMARVVDDGDNLHVLPVVTRGPTENVNSLLYLRGIDAAIINSDSLDEYKNQVPNIQHKIAYVLNLFPSELHVFVRPEIQSLNDLVGKKVNFNTLGTAAAYSGPLIFSRLGLDVEKTFIPHPIALEQMRKGEGGMAAVVFITSKPVGAFVRGRFEPGFKFLPVPYNNKLEDYYLPSSLEAADYPNLIKPGERVETIAVPTALVAFNWPTSSNRYARVARFVEHLFSRLDKLQGPGFDPKWKSINLAGSVPGLARFPAAQAWLDSHAHGSRASQ</sequence>
<dbReference type="Gene3D" id="3.40.190.10">
    <property type="entry name" value="Periplasmic binding protein-like II"/>
    <property type="match status" value="2"/>
</dbReference>
<keyword evidence="2" id="KW-0732">Signal</keyword>
<dbReference type="InterPro" id="IPR011852">
    <property type="entry name" value="TRAP_TAXI"/>
</dbReference>
<dbReference type="Proteomes" id="UP000057737">
    <property type="component" value="Unassembled WGS sequence"/>
</dbReference>
<organism evidence="3 4">
    <name type="scientific">Bradyrhizobium macuxiense</name>
    <dbReference type="NCBI Taxonomy" id="1755647"/>
    <lineage>
        <taxon>Bacteria</taxon>
        <taxon>Pseudomonadati</taxon>
        <taxon>Pseudomonadota</taxon>
        <taxon>Alphaproteobacteria</taxon>
        <taxon>Hyphomicrobiales</taxon>
        <taxon>Nitrobacteraceae</taxon>
        <taxon>Bradyrhizobium</taxon>
    </lineage>
</organism>
<dbReference type="OrthoDB" id="8188218at2"/>
<feature type="chain" id="PRO_5007137382" evidence="2">
    <location>
        <begin position="30"/>
        <end position="355"/>
    </location>
</feature>
<name>A0A109K1F3_9BRAD</name>
<proteinExistence type="predicted"/>
<comment type="caution">
    <text evidence="3">The sequence shown here is derived from an EMBL/GenBank/DDBJ whole genome shotgun (WGS) entry which is preliminary data.</text>
</comment>
<evidence type="ECO:0000256" key="1">
    <source>
        <dbReference type="SAM" id="MobiDB-lite"/>
    </source>
</evidence>
<dbReference type="AlphaFoldDB" id="A0A109K1F3"/>
<feature type="region of interest" description="Disordered" evidence="1">
    <location>
        <begin position="33"/>
        <end position="57"/>
    </location>
</feature>
<dbReference type="RefSeq" id="WP_066502682.1">
    <property type="nucleotide sequence ID" value="NZ_LNCU01000034.1"/>
</dbReference>
<dbReference type="SUPFAM" id="SSF53850">
    <property type="entry name" value="Periplasmic binding protein-like II"/>
    <property type="match status" value="1"/>
</dbReference>
<evidence type="ECO:0000256" key="2">
    <source>
        <dbReference type="SAM" id="SignalP"/>
    </source>
</evidence>
<reference evidence="3 4" key="1">
    <citation type="submission" date="2015-11" db="EMBL/GenBank/DDBJ databases">
        <title>Draft Genome Sequence of the Strain BR 10303 (Bradyrhizobium sp.) isolated from nodules of Centrolobium paraense.</title>
        <authorList>
            <person name="Zelli J.E."/>
            <person name="Simoes-Araujo J.L."/>
            <person name="Barauna A.C."/>
            <person name="Silva K."/>
        </authorList>
    </citation>
    <scope>NUCLEOTIDE SEQUENCE [LARGE SCALE GENOMIC DNA]</scope>
    <source>
        <strain evidence="3 4">BR 10303</strain>
    </source>
</reference>
<protein>
    <submittedName>
        <fullName evidence="3">C4-dicarboxylate ABC transporter substrate-binding protein</fullName>
    </submittedName>
</protein>
<evidence type="ECO:0000313" key="4">
    <source>
        <dbReference type="Proteomes" id="UP000057737"/>
    </source>
</evidence>
<accession>A0A109K1F3</accession>
<dbReference type="PANTHER" id="PTHR42941">
    <property type="entry name" value="SLL1037 PROTEIN"/>
    <property type="match status" value="1"/>
</dbReference>
<keyword evidence="4" id="KW-1185">Reference proteome</keyword>
<gene>
    <name evidence="3" type="ORF">AS156_33080</name>
</gene>
<feature type="signal peptide" evidence="2">
    <location>
        <begin position="1"/>
        <end position="29"/>
    </location>
</feature>